<protein>
    <submittedName>
        <fullName evidence="2">Uncharacterized protein</fullName>
    </submittedName>
</protein>
<proteinExistence type="predicted"/>
<organism evidence="2 3">
    <name type="scientific">Nannochloropsis gaditana</name>
    <dbReference type="NCBI Taxonomy" id="72520"/>
    <lineage>
        <taxon>Eukaryota</taxon>
        <taxon>Sar</taxon>
        <taxon>Stramenopiles</taxon>
        <taxon>Ochrophyta</taxon>
        <taxon>Eustigmatophyceae</taxon>
        <taxon>Eustigmatales</taxon>
        <taxon>Monodopsidaceae</taxon>
        <taxon>Nannochloropsis</taxon>
    </lineage>
</organism>
<dbReference type="EMBL" id="AZIL01000784">
    <property type="protein sequence ID" value="EWM26004.1"/>
    <property type="molecule type" value="Genomic_DNA"/>
</dbReference>
<dbReference type="Proteomes" id="UP000019335">
    <property type="component" value="Chromosome 10"/>
</dbReference>
<comment type="caution">
    <text evidence="2">The sequence shown here is derived from an EMBL/GenBank/DDBJ whole genome shotgun (WGS) entry which is preliminary data.</text>
</comment>
<feature type="compositionally biased region" description="Basic and acidic residues" evidence="1">
    <location>
        <begin position="1"/>
        <end position="12"/>
    </location>
</feature>
<sequence length="135" mass="15132">METHLSDTDTFARSKPSYASSRAGTSERNFNSLPLPMSFVDLTPSSPCRSRSRTSFPSLSMQRAAILRPPSMRPTIPFLGTLSAIHRLSRHGRRGGPIKAYQRAFLVASGQGPCMICWRQSRHRRRNPMKNGSRT</sequence>
<keyword evidence="3" id="KW-1185">Reference proteome</keyword>
<dbReference type="AlphaFoldDB" id="W7U080"/>
<feature type="compositionally biased region" description="Polar residues" evidence="1">
    <location>
        <begin position="17"/>
        <end position="30"/>
    </location>
</feature>
<gene>
    <name evidence="2" type="ORF">Naga_100499g2</name>
</gene>
<reference evidence="2 3" key="1">
    <citation type="journal article" date="2014" name="Mol. Plant">
        <title>Chromosome Scale Genome Assembly and Transcriptome Profiling of Nannochloropsis gaditana in Nitrogen Depletion.</title>
        <authorList>
            <person name="Corteggiani Carpinelli E."/>
            <person name="Telatin A."/>
            <person name="Vitulo N."/>
            <person name="Forcato C."/>
            <person name="D'Angelo M."/>
            <person name="Schiavon R."/>
            <person name="Vezzi A."/>
            <person name="Giacometti G.M."/>
            <person name="Morosinotto T."/>
            <person name="Valle G."/>
        </authorList>
    </citation>
    <scope>NUCLEOTIDE SEQUENCE [LARGE SCALE GENOMIC DNA]</scope>
    <source>
        <strain evidence="2 3">B-31</strain>
    </source>
</reference>
<name>W7U080_9STRA</name>
<evidence type="ECO:0000313" key="2">
    <source>
        <dbReference type="EMBL" id="EWM26004.1"/>
    </source>
</evidence>
<accession>W7U080</accession>
<evidence type="ECO:0000313" key="3">
    <source>
        <dbReference type="Proteomes" id="UP000019335"/>
    </source>
</evidence>
<feature type="region of interest" description="Disordered" evidence="1">
    <location>
        <begin position="1"/>
        <end position="30"/>
    </location>
</feature>
<evidence type="ECO:0000256" key="1">
    <source>
        <dbReference type="SAM" id="MobiDB-lite"/>
    </source>
</evidence>